<dbReference type="KEGG" id="ttc:FOKN1_2091"/>
<protein>
    <submittedName>
        <fullName evidence="10">Multisubunit Na+/H+ antiporter, MnhD subunit</fullName>
    </submittedName>
</protein>
<evidence type="ECO:0000256" key="8">
    <source>
        <dbReference type="SAM" id="Phobius"/>
    </source>
</evidence>
<feature type="transmembrane region" description="Helical" evidence="8">
    <location>
        <begin position="132"/>
        <end position="150"/>
    </location>
</feature>
<evidence type="ECO:0000259" key="9">
    <source>
        <dbReference type="Pfam" id="PF00361"/>
    </source>
</evidence>
<dbReference type="GO" id="GO:0008137">
    <property type="term" value="F:NADH dehydrogenase (ubiquinone) activity"/>
    <property type="evidence" value="ECO:0007669"/>
    <property type="project" value="InterPro"/>
</dbReference>
<evidence type="ECO:0000313" key="10">
    <source>
        <dbReference type="EMBL" id="BAZ94471.1"/>
    </source>
</evidence>
<name>A0A1Z4VS61_9GAMM</name>
<keyword evidence="3" id="KW-1003">Cell membrane</keyword>
<keyword evidence="4 7" id="KW-0812">Transmembrane</keyword>
<evidence type="ECO:0000256" key="6">
    <source>
        <dbReference type="ARBA" id="ARBA00023136"/>
    </source>
</evidence>
<comment type="subcellular location">
    <subcellularLocation>
        <location evidence="1">Cell membrane</location>
        <topology evidence="1">Multi-pass membrane protein</topology>
    </subcellularLocation>
    <subcellularLocation>
        <location evidence="7">Membrane</location>
        <topology evidence="7">Multi-pass membrane protein</topology>
    </subcellularLocation>
</comment>
<feature type="transmembrane region" description="Helical" evidence="8">
    <location>
        <begin position="33"/>
        <end position="50"/>
    </location>
</feature>
<keyword evidence="5 8" id="KW-1133">Transmembrane helix</keyword>
<dbReference type="InterPro" id="IPR050586">
    <property type="entry name" value="CPA3_Na-H_Antiporter_D"/>
</dbReference>
<feature type="transmembrane region" description="Helical" evidence="8">
    <location>
        <begin position="412"/>
        <end position="431"/>
    </location>
</feature>
<dbReference type="Pfam" id="PF00361">
    <property type="entry name" value="Proton_antipo_M"/>
    <property type="match status" value="1"/>
</dbReference>
<gene>
    <name evidence="10" type="ORF">FOKN1_2091</name>
</gene>
<evidence type="ECO:0000313" key="11">
    <source>
        <dbReference type="Proteomes" id="UP000218765"/>
    </source>
</evidence>
<feature type="transmembrane region" description="Helical" evidence="8">
    <location>
        <begin position="452"/>
        <end position="473"/>
    </location>
</feature>
<evidence type="ECO:0000256" key="5">
    <source>
        <dbReference type="ARBA" id="ARBA00022989"/>
    </source>
</evidence>
<reference evidence="10 11" key="1">
    <citation type="submission" date="2017-05" db="EMBL/GenBank/DDBJ databases">
        <title>Thiocyanate degradation by Thiohalobacter thiocyanaticus FOKN1.</title>
        <authorList>
            <person name="Oshiki M."/>
            <person name="Fukushima T."/>
            <person name="Kawano S."/>
            <person name="Nakagawa J."/>
        </authorList>
    </citation>
    <scope>NUCLEOTIDE SEQUENCE [LARGE SCALE GENOMIC DNA]</scope>
    <source>
        <strain evidence="10 11">FOKN1</strain>
    </source>
</reference>
<dbReference type="InterPro" id="IPR001750">
    <property type="entry name" value="ND/Mrp_TM"/>
</dbReference>
<comment type="similarity">
    <text evidence="2">Belongs to the CPA3 antiporters (TC 2.A.63) subunit D family.</text>
</comment>
<feature type="transmembrane region" description="Helical" evidence="8">
    <location>
        <begin position="305"/>
        <end position="328"/>
    </location>
</feature>
<evidence type="ECO:0000256" key="2">
    <source>
        <dbReference type="ARBA" id="ARBA00005346"/>
    </source>
</evidence>
<dbReference type="EMBL" id="AP018052">
    <property type="protein sequence ID" value="BAZ94471.1"/>
    <property type="molecule type" value="Genomic_DNA"/>
</dbReference>
<evidence type="ECO:0000256" key="4">
    <source>
        <dbReference type="ARBA" id="ARBA00022692"/>
    </source>
</evidence>
<accession>A0A1Z4VS61</accession>
<feature type="transmembrane region" description="Helical" evidence="8">
    <location>
        <begin position="334"/>
        <end position="353"/>
    </location>
</feature>
<feature type="domain" description="NADH:quinone oxidoreductase/Mrp antiporter transmembrane" evidence="9">
    <location>
        <begin position="127"/>
        <end position="423"/>
    </location>
</feature>
<feature type="transmembrane region" description="Helical" evidence="8">
    <location>
        <begin position="70"/>
        <end position="97"/>
    </location>
</feature>
<sequence length="504" mass="52986">MMQHLVIAPVLLPLLAGIALLLLRPLPIGWRRVLSLLAVLAQVWLALLLLGQAGDGGIFTYALGDWPAPYGIVLVADRLAAGMLLITALLGLLALLYASRGTDLEGRHFHVLFQLQLFGLNGAFLTGDLFNLFVFFEILLLASYGLLLHGGGPERTRAGLHFVVINLAGSTLFLFAVGTLYGVLGTLNMADLARRMAQVGPAELGLVQAAGLLLFGVFALKAALVPLYLWLPAAYAGTSAPVAALFAVMTKVGVYSIVRLDTLIFGAQAGDSAHLLGDWLLPLALLTLAIGMAGVVASTGLRQQAAYLVIASVGTLLIAAGLGTAGGLAAGLYYLPHTTFAAAALFLLADSIARRRGKLADRFAPDGTLSHPRLLGGLFFITAVLIAGLPPLSGFVAKFLILRAALPHPDLAWIMAVVLVTSLLALIALARSGSVLFYRARVVNPPAGGERLLPELAPAAALLLLCLGLVLWAGPVHEYTLRTAQQLHHPQIYIDAVLGREVAP</sequence>
<dbReference type="PANTHER" id="PTHR42703">
    <property type="entry name" value="NADH DEHYDROGENASE"/>
    <property type="match status" value="1"/>
</dbReference>
<proteinExistence type="inferred from homology"/>
<feature type="transmembrane region" description="Helical" evidence="8">
    <location>
        <begin position="204"/>
        <end position="231"/>
    </location>
</feature>
<dbReference type="PANTHER" id="PTHR42703:SF1">
    <property type="entry name" value="NA(+)_H(+) ANTIPORTER SUBUNIT D1"/>
    <property type="match status" value="1"/>
</dbReference>
<dbReference type="AlphaFoldDB" id="A0A1Z4VS61"/>
<evidence type="ECO:0000256" key="3">
    <source>
        <dbReference type="ARBA" id="ARBA00022475"/>
    </source>
</evidence>
<feature type="transmembrane region" description="Helical" evidence="8">
    <location>
        <begin position="6"/>
        <end position="26"/>
    </location>
</feature>
<organism evidence="10 11">
    <name type="scientific">Thiohalobacter thiocyanaticus</name>
    <dbReference type="NCBI Taxonomy" id="585455"/>
    <lineage>
        <taxon>Bacteria</taxon>
        <taxon>Pseudomonadati</taxon>
        <taxon>Pseudomonadota</taxon>
        <taxon>Gammaproteobacteria</taxon>
        <taxon>Thiohalobacterales</taxon>
        <taxon>Thiohalobacteraceae</taxon>
        <taxon>Thiohalobacter</taxon>
    </lineage>
</organism>
<dbReference type="GO" id="GO:0042773">
    <property type="term" value="P:ATP synthesis coupled electron transport"/>
    <property type="evidence" value="ECO:0007669"/>
    <property type="project" value="InterPro"/>
</dbReference>
<evidence type="ECO:0000256" key="1">
    <source>
        <dbReference type="ARBA" id="ARBA00004651"/>
    </source>
</evidence>
<evidence type="ECO:0000256" key="7">
    <source>
        <dbReference type="RuleBase" id="RU000320"/>
    </source>
</evidence>
<keyword evidence="11" id="KW-1185">Reference proteome</keyword>
<feature type="transmembrane region" description="Helical" evidence="8">
    <location>
        <begin position="109"/>
        <end position="126"/>
    </location>
</feature>
<feature type="transmembrane region" description="Helical" evidence="8">
    <location>
        <begin position="162"/>
        <end position="184"/>
    </location>
</feature>
<dbReference type="PRINTS" id="PR01437">
    <property type="entry name" value="NUOXDRDTASE4"/>
</dbReference>
<feature type="transmembrane region" description="Helical" evidence="8">
    <location>
        <begin position="374"/>
        <end position="392"/>
    </location>
</feature>
<dbReference type="Proteomes" id="UP000218765">
    <property type="component" value="Chromosome"/>
</dbReference>
<dbReference type="InterPro" id="IPR003918">
    <property type="entry name" value="NADH_UbQ_OxRdtase"/>
</dbReference>
<dbReference type="GO" id="GO:0005886">
    <property type="term" value="C:plasma membrane"/>
    <property type="evidence" value="ECO:0007669"/>
    <property type="project" value="UniProtKB-SubCell"/>
</dbReference>
<feature type="transmembrane region" description="Helical" evidence="8">
    <location>
        <begin position="279"/>
        <end position="298"/>
    </location>
</feature>
<dbReference type="NCBIfam" id="NF009309">
    <property type="entry name" value="PRK12666.1"/>
    <property type="match status" value="1"/>
</dbReference>
<keyword evidence="6 8" id="KW-0472">Membrane</keyword>